<reference evidence="2 3" key="1">
    <citation type="submission" date="2019-04" db="EMBL/GenBank/DDBJ databases">
        <title>Altererythrobacter aquimixticola sp. nov., isolated from sediment of junction between the ocean and a freshwater spring.</title>
        <authorList>
            <person name="Yoon J.-H."/>
        </authorList>
    </citation>
    <scope>NUCLEOTIDE SEQUENCE [LARGE SCALE GENOMIC DNA]</scope>
    <source>
        <strain evidence="2 3">SSKS-13</strain>
    </source>
</reference>
<proteinExistence type="predicted"/>
<keyword evidence="3" id="KW-1185">Reference proteome</keyword>
<organism evidence="2 3">
    <name type="scientific">Alteraurantiacibacter aquimixticola</name>
    <dbReference type="NCBI Taxonomy" id="2489173"/>
    <lineage>
        <taxon>Bacteria</taxon>
        <taxon>Pseudomonadati</taxon>
        <taxon>Pseudomonadota</taxon>
        <taxon>Alphaproteobacteria</taxon>
        <taxon>Sphingomonadales</taxon>
        <taxon>Erythrobacteraceae</taxon>
        <taxon>Alteraurantiacibacter</taxon>
    </lineage>
</organism>
<dbReference type="AlphaFoldDB" id="A0A4T3F600"/>
<feature type="signal peptide" evidence="1">
    <location>
        <begin position="1"/>
        <end position="23"/>
    </location>
</feature>
<name>A0A4T3F600_9SPHN</name>
<evidence type="ECO:0000313" key="3">
    <source>
        <dbReference type="Proteomes" id="UP000309389"/>
    </source>
</evidence>
<gene>
    <name evidence="2" type="ORF">E5222_05105</name>
</gene>
<protein>
    <submittedName>
        <fullName evidence="2">Uncharacterized protein</fullName>
    </submittedName>
</protein>
<dbReference type="Proteomes" id="UP000309389">
    <property type="component" value="Unassembled WGS sequence"/>
</dbReference>
<sequence length="263" mass="29850">MRRFFFLVVAAATSMFCAAPSFAQALPARDIEFRAQLVPASVTLTEPDGWYDERERFVDVPLQPKKAYVLDEELKTSDENVFLPSGTQMVSMRSRYSILCSHVETEAGFLNPLRRVCVGDFDRDGSYERAWQFSSGQPVWEFSARVPVAPLSISSPSLVPISPDDLANLPRLEIYSDHMALRRRPRDGSPPYWEAFVRVRITGPDGGRSFFCLTQQGYCVGYRTNTLLGLGNMVMRVIDVQDEMIRLEILSNFRGEELQDLMN</sequence>
<evidence type="ECO:0000256" key="1">
    <source>
        <dbReference type="SAM" id="SignalP"/>
    </source>
</evidence>
<dbReference type="RefSeq" id="WP_136692613.1">
    <property type="nucleotide sequence ID" value="NZ_SSHH01000001.1"/>
</dbReference>
<accession>A0A4T3F600</accession>
<feature type="chain" id="PRO_5020432868" evidence="1">
    <location>
        <begin position="24"/>
        <end position="263"/>
    </location>
</feature>
<comment type="caution">
    <text evidence="2">The sequence shown here is derived from an EMBL/GenBank/DDBJ whole genome shotgun (WGS) entry which is preliminary data.</text>
</comment>
<dbReference type="EMBL" id="SSHH01000001">
    <property type="protein sequence ID" value="TIX51824.1"/>
    <property type="molecule type" value="Genomic_DNA"/>
</dbReference>
<evidence type="ECO:0000313" key="2">
    <source>
        <dbReference type="EMBL" id="TIX51824.1"/>
    </source>
</evidence>
<keyword evidence="1" id="KW-0732">Signal</keyword>